<accession>A0ABW0BWA3</accession>
<dbReference type="PANTHER" id="PTHR48101">
    <property type="entry name" value="METHYLMALONYL-COA MUTASE, MITOCHONDRIAL-RELATED"/>
    <property type="match status" value="1"/>
</dbReference>
<proteinExistence type="predicted"/>
<dbReference type="Gene3D" id="3.20.20.240">
    <property type="entry name" value="Methylmalonyl-CoA mutase"/>
    <property type="match status" value="1"/>
</dbReference>
<evidence type="ECO:0000313" key="3">
    <source>
        <dbReference type="Proteomes" id="UP001596163"/>
    </source>
</evidence>
<gene>
    <name evidence="2" type="ORF">ACFPIK_10595</name>
</gene>
<dbReference type="Pfam" id="PF01642">
    <property type="entry name" value="MM_CoA_mutase"/>
    <property type="match status" value="1"/>
</dbReference>
<protein>
    <submittedName>
        <fullName evidence="2">Methylmalonyl-CoA mutase family protein</fullName>
    </submittedName>
</protein>
<evidence type="ECO:0000259" key="1">
    <source>
        <dbReference type="Pfam" id="PF01642"/>
    </source>
</evidence>
<sequence length="462" mass="51302">MTEDLFPEFDAASKSDWIAQASKEIKGRDVSATLSSKLWDTLVLKPFYTQEDLSSPIVQQRFHSPSETVGFPPRRWQNLVSVLPGDTNAQILNALENGAEGLVLHLNGFEDLSELLEGVLPQYISIFVLPMGNPVAALKTFLEWADATSASADSISGGMLWTPSDLSFDQSESFGLGTEILAELLEMSGPYSSFAPFCIKTSRYTESGGNPIEALGLGLGELIELIDSMDIDPNVIFSKIFLEASVGENHFGEIVRLKAFRMAISQLASLYGVELKEEVMSLFCKTAQWSKSLLDPNTNLIRQTYEAMSAVLGGANWLWVQPLQEEVCSEMERRIARNVSSILREEAYLDKVMDPGAGAYFLENLKEEILHNSKAQLSKIEALGGWSKAFQKGEIHASIRQQREKILNEVLQNQVTKIGANKYPPPSTSSTELVWEPFEEKLHELNPIRATYLLELQILAES</sequence>
<dbReference type="InterPro" id="IPR016176">
    <property type="entry name" value="Cbl-dep_enz_cat"/>
</dbReference>
<keyword evidence="3" id="KW-1185">Reference proteome</keyword>
<dbReference type="InterPro" id="IPR006099">
    <property type="entry name" value="MeMalonylCoA_mutase_a/b_cat"/>
</dbReference>
<dbReference type="Proteomes" id="UP001596163">
    <property type="component" value="Unassembled WGS sequence"/>
</dbReference>
<comment type="caution">
    <text evidence="2">The sequence shown here is derived from an EMBL/GenBank/DDBJ whole genome shotgun (WGS) entry which is preliminary data.</text>
</comment>
<feature type="domain" description="Methylmalonyl-CoA mutase alpha/beta chain catalytic" evidence="1">
    <location>
        <begin position="191"/>
        <end position="427"/>
    </location>
</feature>
<reference evidence="3" key="1">
    <citation type="journal article" date="2019" name="Int. J. Syst. Evol. Microbiol.">
        <title>The Global Catalogue of Microorganisms (GCM) 10K type strain sequencing project: providing services to taxonomists for standard genome sequencing and annotation.</title>
        <authorList>
            <consortium name="The Broad Institute Genomics Platform"/>
            <consortium name="The Broad Institute Genome Sequencing Center for Infectious Disease"/>
            <person name="Wu L."/>
            <person name="Ma J."/>
        </authorList>
    </citation>
    <scope>NUCLEOTIDE SEQUENCE [LARGE SCALE GENOMIC DNA]</scope>
    <source>
        <strain evidence="3">CGMCC 1.7030</strain>
    </source>
</reference>
<dbReference type="PANTHER" id="PTHR48101:SF1">
    <property type="entry name" value="METHYLMALONYL-COA MUTASE, LARGE SUBUNIT"/>
    <property type="match status" value="1"/>
</dbReference>
<organism evidence="2 3">
    <name type="scientific">Algoriphagus aquatilis</name>
    <dbReference type="NCBI Taxonomy" id="490186"/>
    <lineage>
        <taxon>Bacteria</taxon>
        <taxon>Pseudomonadati</taxon>
        <taxon>Bacteroidota</taxon>
        <taxon>Cytophagia</taxon>
        <taxon>Cytophagales</taxon>
        <taxon>Cyclobacteriaceae</taxon>
        <taxon>Algoriphagus</taxon>
    </lineage>
</organism>
<dbReference type="EMBL" id="JBHSKS010000007">
    <property type="protein sequence ID" value="MFC5192218.1"/>
    <property type="molecule type" value="Genomic_DNA"/>
</dbReference>
<dbReference type="RefSeq" id="WP_377915017.1">
    <property type="nucleotide sequence ID" value="NZ_JBHSKS010000007.1"/>
</dbReference>
<name>A0ABW0BWA3_9BACT</name>
<dbReference type="SUPFAM" id="SSF51703">
    <property type="entry name" value="Cobalamin (vitamin B12)-dependent enzymes"/>
    <property type="match status" value="1"/>
</dbReference>
<evidence type="ECO:0000313" key="2">
    <source>
        <dbReference type="EMBL" id="MFC5192218.1"/>
    </source>
</evidence>